<dbReference type="InterPro" id="IPR036866">
    <property type="entry name" value="RibonucZ/Hydroxyglut_hydro"/>
</dbReference>
<dbReference type="SUPFAM" id="SSF56281">
    <property type="entry name" value="Metallo-hydrolase/oxidoreductase"/>
    <property type="match status" value="1"/>
</dbReference>
<accession>F0XTA8</accession>
<reference evidence="1 2" key="1">
    <citation type="journal article" date="2011" name="Proc. Natl. Acad. Sci. U.S.A.">
        <title>Genome and transcriptome analyses of the mountain pine beetle-fungal symbiont Grosmannia clavigera, a lodgepole pine pathogen.</title>
        <authorList>
            <person name="DiGuistini S."/>
            <person name="Wang Y."/>
            <person name="Liao N.Y."/>
            <person name="Taylor G."/>
            <person name="Tanguay P."/>
            <person name="Feau N."/>
            <person name="Henrissat B."/>
            <person name="Chan S.K."/>
            <person name="Hesse-Orce U."/>
            <person name="Alamouti S.M."/>
            <person name="Tsui C.K.M."/>
            <person name="Docking R.T."/>
            <person name="Levasseur A."/>
            <person name="Haridas S."/>
            <person name="Robertson G."/>
            <person name="Birol I."/>
            <person name="Holt R.A."/>
            <person name="Marra M.A."/>
            <person name="Hamelin R.C."/>
            <person name="Hirst M."/>
            <person name="Jones S.J.M."/>
            <person name="Bohlmann J."/>
            <person name="Breuil C."/>
        </authorList>
    </citation>
    <scope>NUCLEOTIDE SEQUENCE [LARGE SCALE GENOMIC DNA]</scope>
    <source>
        <strain evidence="2">kw1407 / UAMH 11150</strain>
    </source>
</reference>
<gene>
    <name evidence="1" type="ORF">CMQ_5686</name>
</gene>
<sequence length="282" mass="31477">MSSKLIPANPSDVLVVRDITPNITTLSVPFLRHGVIYFGGRGTVVRLSGGGVLLFSPVALTPEAVAVVERLGGGHGVKYIVAGDIEHHIFISEWVKAYPEARIIAPAGLPEKRAATKGSDPKISVDDKFFAVLADGQSMHKSISIAPDFDADFSVVYNDVHPNKEIILLYKPDRVLIEADLMMNLPATEQYSRTDAETRHNVEHPNVINRIFYRLMTTTGSPLAGQRFNWYAVSSRNRPRFNEAIQLIDKWEFDILIPCHGDTIMENGKEAFRKLFAWHLEQ</sequence>
<dbReference type="GeneID" id="25979035"/>
<dbReference type="PANTHER" id="PTHR33835">
    <property type="entry name" value="YALI0C07656P"/>
    <property type="match status" value="1"/>
</dbReference>
<dbReference type="Pfam" id="PF14234">
    <property type="entry name" value="DUF4336"/>
    <property type="match status" value="1"/>
</dbReference>
<dbReference type="AlphaFoldDB" id="F0XTA8"/>
<organism evidence="2">
    <name type="scientific">Grosmannia clavigera (strain kw1407 / UAMH 11150)</name>
    <name type="common">Blue stain fungus</name>
    <name type="synonym">Graphiocladiella clavigera</name>
    <dbReference type="NCBI Taxonomy" id="655863"/>
    <lineage>
        <taxon>Eukaryota</taxon>
        <taxon>Fungi</taxon>
        <taxon>Dikarya</taxon>
        <taxon>Ascomycota</taxon>
        <taxon>Pezizomycotina</taxon>
        <taxon>Sordariomycetes</taxon>
        <taxon>Sordariomycetidae</taxon>
        <taxon>Ophiostomatales</taxon>
        <taxon>Ophiostomataceae</taxon>
        <taxon>Leptographium</taxon>
    </lineage>
</organism>
<protein>
    <recommendedName>
        <fullName evidence="3">Beta-lactamase-like protein</fullName>
    </recommendedName>
</protein>
<dbReference type="InParanoid" id="F0XTA8"/>
<dbReference type="InterPro" id="IPR025638">
    <property type="entry name" value="DUF4336"/>
</dbReference>
<dbReference type="STRING" id="655863.F0XTA8"/>
<evidence type="ECO:0000313" key="1">
    <source>
        <dbReference type="EMBL" id="EFW99265.1"/>
    </source>
</evidence>
<dbReference type="Proteomes" id="UP000007796">
    <property type="component" value="Unassembled WGS sequence"/>
</dbReference>
<dbReference type="RefSeq" id="XP_014168748.1">
    <property type="nucleotide sequence ID" value="XM_014313273.1"/>
</dbReference>
<name>F0XTA8_GROCL</name>
<keyword evidence="2" id="KW-1185">Reference proteome</keyword>
<proteinExistence type="predicted"/>
<dbReference type="EMBL" id="GL629997">
    <property type="protein sequence ID" value="EFW99265.1"/>
    <property type="molecule type" value="Genomic_DNA"/>
</dbReference>
<dbReference type="eggNOG" id="ENOG502S1EZ">
    <property type="taxonomic scope" value="Eukaryota"/>
</dbReference>
<evidence type="ECO:0008006" key="3">
    <source>
        <dbReference type="Google" id="ProtNLM"/>
    </source>
</evidence>
<evidence type="ECO:0000313" key="2">
    <source>
        <dbReference type="Proteomes" id="UP000007796"/>
    </source>
</evidence>
<dbReference type="OrthoDB" id="421671at2759"/>
<dbReference type="HOGENOM" id="CLU_056292_0_1_1"/>
<dbReference type="PANTHER" id="PTHR33835:SF1">
    <property type="entry name" value="METALLO-BETA-LACTAMASE DOMAIN-CONTAINING PROTEIN"/>
    <property type="match status" value="1"/>
</dbReference>